<name>A0ABS8GMU3_9FLAO</name>
<dbReference type="InterPro" id="IPR017853">
    <property type="entry name" value="GH"/>
</dbReference>
<evidence type="ECO:0000313" key="4">
    <source>
        <dbReference type="Proteomes" id="UP001197770"/>
    </source>
</evidence>
<proteinExistence type="inferred from homology"/>
<keyword evidence="4" id="KW-1185">Reference proteome</keyword>
<dbReference type="SUPFAM" id="SSF49785">
    <property type="entry name" value="Galactose-binding domain-like"/>
    <property type="match status" value="1"/>
</dbReference>
<dbReference type="Proteomes" id="UP001197770">
    <property type="component" value="Unassembled WGS sequence"/>
</dbReference>
<dbReference type="InterPro" id="IPR006104">
    <property type="entry name" value="Glyco_hydro_2_N"/>
</dbReference>
<comment type="caution">
    <text evidence="3">The sequence shown here is derived from an EMBL/GenBank/DDBJ whole genome shotgun (WGS) entry which is preliminary data.</text>
</comment>
<dbReference type="Gene3D" id="2.60.120.260">
    <property type="entry name" value="Galactose-binding domain-like"/>
    <property type="match status" value="1"/>
</dbReference>
<sequence length="941" mass="106324">MNPTKNLNFKRFFILVAFLILTACTEETKPGQNGFGMASEDTIATTTGDELSLAGLWRVKLDSLDQGKQNNWFAEAFKGQAIDLPGTLDDAGIGIKDTLTPALNNYVLSNLARKHAYIGKAWYQKQIEVPQNWSNQDKILSLERVLWSSTLYVDSLQVGSEESLVGSHKYDLSEILTPGKHLITVVIDNSNLYPQINVKGDKYPLEVNQDMAHAYTNHTQIKWNGMLGDLKISASPKNKPESLKLYPDDLNDAIQVVYQHRDVEVKSVRLEISDASGKSLFDETIERPVVEGEYVHFSIQRPEGLAPWDEFNQNLYQVKLTSGDSQISQTYGHRVLEARDGDLVLNGKRIFLRGNLECVIFPLTGHPPMEVEEWAKLYEQAKNYGLNHIRFHSWCPPEAAFAAADEVGMYLQVELPHWSLTVGEDAQTTAFLKEEAQKILKEYGHHPSFLFFSMGNELQGNFDVLNAMVKELKAEDSRHLYATTSFSFQKPAGILPQPEDEVFIAQWTDKGWIRGQGVFNHKYPSFDEDFSANSAHIDVPLVSHEIGQYSVYPDMSEIEDYTGVLMPLNFIAVRNDLEQKGMLDKAKDFTYVSGKLATMLYKEEIERALKTPSFDGFQLLQLQDFPGQGTALVGILNAFWESKGVVSGEEFREFNSPLVPLARFKKAVYESGETFKAGIEIANFLEEKTNQKIKISLKDDDGKPLLEKVLENIDLKIGNNINLGSIEFPVNVDQAEAWSLEISLLDSNYKNHWPLWVYPKSGVEISNDAIVETRSFEKAIRLLKEGKTVLLNPDYKELKGVTGRFVPVFWSPVHFPDQPATMGLLIQKNHPALALFPTEKYTQWQWWDLCKQSTSVNLGDLEIDPIVGVVDNFVTNRKLGDVFEARIGSGKLIFSSMDISNNLEKRPAARQLRSSLLRYMESDSFKPEITLTESQLQSLKK</sequence>
<dbReference type="PANTHER" id="PTHR42732">
    <property type="entry name" value="BETA-GALACTOSIDASE"/>
    <property type="match status" value="1"/>
</dbReference>
<gene>
    <name evidence="3" type="ORF">LLW17_00770</name>
</gene>
<comment type="similarity">
    <text evidence="1">Belongs to the glycosyl hydrolase 2 family.</text>
</comment>
<keyword evidence="3" id="KW-0378">Hydrolase</keyword>
<feature type="domain" description="Glycosyl hydrolases family 2 sugar binding" evidence="2">
    <location>
        <begin position="52"/>
        <end position="187"/>
    </location>
</feature>
<evidence type="ECO:0000259" key="2">
    <source>
        <dbReference type="Pfam" id="PF02837"/>
    </source>
</evidence>
<evidence type="ECO:0000313" key="3">
    <source>
        <dbReference type="EMBL" id="MCC4211235.1"/>
    </source>
</evidence>
<dbReference type="Gene3D" id="3.20.20.80">
    <property type="entry name" value="Glycosidases"/>
    <property type="match status" value="1"/>
</dbReference>
<dbReference type="SUPFAM" id="SSF51445">
    <property type="entry name" value="(Trans)glycosidases"/>
    <property type="match status" value="1"/>
</dbReference>
<dbReference type="PANTHER" id="PTHR42732:SF1">
    <property type="entry name" value="BETA-MANNOSIDASE"/>
    <property type="match status" value="1"/>
</dbReference>
<protein>
    <submittedName>
        <fullName evidence="3">Glycoside hydrolase family 2</fullName>
    </submittedName>
</protein>
<dbReference type="GO" id="GO:0016787">
    <property type="term" value="F:hydrolase activity"/>
    <property type="evidence" value="ECO:0007669"/>
    <property type="project" value="UniProtKB-KW"/>
</dbReference>
<organism evidence="3 4">
    <name type="scientific">Leeuwenhoekiella parthenopeia</name>
    <dbReference type="NCBI Taxonomy" id="2890320"/>
    <lineage>
        <taxon>Bacteria</taxon>
        <taxon>Pseudomonadati</taxon>
        <taxon>Bacteroidota</taxon>
        <taxon>Flavobacteriia</taxon>
        <taxon>Flavobacteriales</taxon>
        <taxon>Flavobacteriaceae</taxon>
        <taxon>Leeuwenhoekiella</taxon>
    </lineage>
</organism>
<dbReference type="InterPro" id="IPR051913">
    <property type="entry name" value="GH2_Domain-Containing"/>
</dbReference>
<dbReference type="RefSeq" id="WP_228228359.1">
    <property type="nucleotide sequence ID" value="NZ_JAJGMW010000001.1"/>
</dbReference>
<dbReference type="PROSITE" id="PS51257">
    <property type="entry name" value="PROKAR_LIPOPROTEIN"/>
    <property type="match status" value="1"/>
</dbReference>
<accession>A0ABS8GMU3</accession>
<dbReference type="InterPro" id="IPR008979">
    <property type="entry name" value="Galactose-bd-like_sf"/>
</dbReference>
<dbReference type="Pfam" id="PF02837">
    <property type="entry name" value="Glyco_hydro_2_N"/>
    <property type="match status" value="1"/>
</dbReference>
<reference evidence="3 4" key="1">
    <citation type="submission" date="2021-11" db="EMBL/GenBank/DDBJ databases">
        <title>Seasonal and diel survey of microbial diversity of the Tyrrhenian coast.</title>
        <authorList>
            <person name="Gattoni G."/>
            <person name="Corral P."/>
        </authorList>
    </citation>
    <scope>NUCLEOTIDE SEQUENCE [LARGE SCALE GENOMIC DNA]</scope>
    <source>
        <strain evidence="3 4">Mr9</strain>
    </source>
</reference>
<evidence type="ECO:0000256" key="1">
    <source>
        <dbReference type="ARBA" id="ARBA00007401"/>
    </source>
</evidence>
<dbReference type="EMBL" id="JAJGMW010000001">
    <property type="protein sequence ID" value="MCC4211235.1"/>
    <property type="molecule type" value="Genomic_DNA"/>
</dbReference>